<sequence>MKNSYQAQKVIEEVIKEKPKARWLFLTLSTKNAIDGDTLEQSLKHLTKAFDRLSRYKKVKQNLVGFMRSTEVTVNKNDGSYNQHMHVLLCVENAYFRKKENYITQEEWVNLWQKALQVDYRPVANIKAIKPNQKGDKDIESAIKETSKYSVKSSDFLTDNDEKNQEIVSDLEKGLYRKRMLSYGGLLKQKHKILNLDDAEDGNLINTSDEDKITDEEAKAHSITAIWNFEKQNYYLRH</sequence>
<evidence type="ECO:0000313" key="3">
    <source>
        <dbReference type="EMBL" id="CAC5812180.1"/>
    </source>
</evidence>
<dbReference type="EMBL" id="CAIGXB010000019">
    <property type="protein sequence ID" value="CAC5812180.1"/>
    <property type="molecule type" value="Genomic_DNA"/>
</dbReference>
<proteinExistence type="inferred from homology"/>
<name>A0A9N8F9V5_STAAU</name>
<evidence type="ECO:0000313" key="4">
    <source>
        <dbReference type="Proteomes" id="UP000505390"/>
    </source>
</evidence>
<dbReference type="GO" id="GO:0003677">
    <property type="term" value="F:DNA binding"/>
    <property type="evidence" value="ECO:0007669"/>
    <property type="project" value="InterPro"/>
</dbReference>
<reference evidence="3 4" key="1">
    <citation type="submission" date="2020-06" db="EMBL/GenBank/DDBJ databases">
        <authorList>
            <consortium name="Pathogen Informatics"/>
        </authorList>
    </citation>
    <scope>NUCLEOTIDE SEQUENCE [LARGE SCALE GENOMIC DNA]</scope>
    <source>
        <strain evidence="3 4">SG160</strain>
    </source>
</reference>
<dbReference type="Pfam" id="PF01446">
    <property type="entry name" value="Rep_1"/>
    <property type="match status" value="1"/>
</dbReference>
<dbReference type="InterPro" id="IPR000989">
    <property type="entry name" value="Rep"/>
</dbReference>
<keyword evidence="2" id="KW-0235">DNA replication</keyword>
<protein>
    <submittedName>
        <fullName evidence="3">Replication protein</fullName>
    </submittedName>
</protein>
<organism evidence="3 4">
    <name type="scientific">Staphylococcus aureus</name>
    <dbReference type="NCBI Taxonomy" id="1280"/>
    <lineage>
        <taxon>Bacteria</taxon>
        <taxon>Bacillati</taxon>
        <taxon>Bacillota</taxon>
        <taxon>Bacilli</taxon>
        <taxon>Bacillales</taxon>
        <taxon>Staphylococcaceae</taxon>
        <taxon>Staphylococcus</taxon>
    </lineage>
</organism>
<evidence type="ECO:0000256" key="2">
    <source>
        <dbReference type="ARBA" id="ARBA00022705"/>
    </source>
</evidence>
<dbReference type="Proteomes" id="UP000505390">
    <property type="component" value="Unassembled WGS sequence"/>
</dbReference>
<comment type="similarity">
    <text evidence="1">Belongs to the Gram-positive plasmids replication protein type 1 family.</text>
</comment>
<dbReference type="GO" id="GO:0006260">
    <property type="term" value="P:DNA replication"/>
    <property type="evidence" value="ECO:0007669"/>
    <property type="project" value="UniProtKB-KW"/>
</dbReference>
<comment type="caution">
    <text evidence="3">The sequence shown here is derived from an EMBL/GenBank/DDBJ whole genome shotgun (WGS) entry which is preliminary data.</text>
</comment>
<gene>
    <name evidence="3" type="ORF">SAMEA4008575_02861</name>
</gene>
<evidence type="ECO:0000256" key="1">
    <source>
        <dbReference type="ARBA" id="ARBA00008909"/>
    </source>
</evidence>
<dbReference type="AlphaFoldDB" id="A0A9N8F9V5"/>
<accession>A0A9N8F9V5</accession>